<keyword evidence="3 7" id="KW-1134">Transmembrane beta strand</keyword>
<dbReference type="InterPro" id="IPR036942">
    <property type="entry name" value="Beta-barrel_TonB_sf"/>
</dbReference>
<evidence type="ECO:0000259" key="8">
    <source>
        <dbReference type="Pfam" id="PF07715"/>
    </source>
</evidence>
<gene>
    <name evidence="9" type="ORF">C4F49_10205</name>
</gene>
<name>A0A928UWM4_9SPHI</name>
<dbReference type="Pfam" id="PF07715">
    <property type="entry name" value="Plug"/>
    <property type="match status" value="1"/>
</dbReference>
<evidence type="ECO:0000256" key="4">
    <source>
        <dbReference type="ARBA" id="ARBA00022692"/>
    </source>
</evidence>
<evidence type="ECO:0000256" key="2">
    <source>
        <dbReference type="ARBA" id="ARBA00022448"/>
    </source>
</evidence>
<dbReference type="InterPro" id="IPR037066">
    <property type="entry name" value="Plug_dom_sf"/>
</dbReference>
<dbReference type="InterPro" id="IPR039426">
    <property type="entry name" value="TonB-dep_rcpt-like"/>
</dbReference>
<evidence type="ECO:0000256" key="3">
    <source>
        <dbReference type="ARBA" id="ARBA00022452"/>
    </source>
</evidence>
<dbReference type="RefSeq" id="WP_196934213.1">
    <property type="nucleotide sequence ID" value="NZ_MU158697.1"/>
</dbReference>
<keyword evidence="4 7" id="KW-0812">Transmembrane</keyword>
<dbReference type="InterPro" id="IPR023996">
    <property type="entry name" value="TonB-dep_OMP_SusC/RagA"/>
</dbReference>
<dbReference type="NCBIfam" id="TIGR04057">
    <property type="entry name" value="SusC_RagA_signa"/>
    <property type="match status" value="1"/>
</dbReference>
<dbReference type="SUPFAM" id="SSF49464">
    <property type="entry name" value="Carboxypeptidase regulatory domain-like"/>
    <property type="match status" value="1"/>
</dbReference>
<keyword evidence="10" id="KW-1185">Reference proteome</keyword>
<evidence type="ECO:0000256" key="1">
    <source>
        <dbReference type="ARBA" id="ARBA00004571"/>
    </source>
</evidence>
<dbReference type="Gene3D" id="2.40.170.20">
    <property type="entry name" value="TonB-dependent receptor, beta-barrel domain"/>
    <property type="match status" value="1"/>
</dbReference>
<protein>
    <submittedName>
        <fullName evidence="9">SusC/RagA family TonB-linked outer membrane protein</fullName>
    </submittedName>
</protein>
<sequence length="1000" mass="108871">MRTSSKNVLIRVIFLALGILLANQEAFAQQIVLSGKVLNEASQPLAGASILLKNTTQSTSSNEQGEFEFRNLQPGNYIVQVTYVGYLTQEKSIVLTSASERISFSLVPDDEAIEEVVIIGYAGVKSKDLTGAVTKLNAEDFNRGNYTSPDQLIQGKVSGVQMLNNSGQPGGATTVQIRGNSAITGSGQPLYVVDGVALDGNTARPSSSGGIGTSPSGNPLTFLNPNDIESMEVLKDASATAIYGSRAAYGVVLITTKRGKSGDLKLDVNLSSGLASIMKRVDVLNADQYREMLNRYSLTAGDFGTSVDALGEILQVAPSINADLAFSGGNENARYRASAGYQNQDGIIKQTNFEKFAGSFNGNFKMLESKRLGLDIGLIGTQTKEDIAPITTDAGFTGSLIGQALMWNPTEQMYNSDGSPYVLAGSTIINPVAMLEAYDDKATVSTLLANLSPYYKFNDWLEYRFLGSVKYSNGVRRASTRSWLNLDGIQAKPEEGTKGGYASYANNETVTSQLTHTLTFDKEIASGLNLNAVVGFEYMSFSNKGMLYTGRNYGDIDLDYTDVLEAGDVSTRTISSFNDPTTELQSYFLRAIFNYQSKYLLTATFRRDGSTKFGENNKYGNFPSFSAAWNISDESFLSDNSIISNLKLRAGWGITGNQEFPAGASYDQYSIGTDGALTAISNANPNLKWQSDQQTNIGLDFGFFNDRLTGTVDYFHKRTTDLLYPVIPYYPNAPGSSVIWMNLDGEIENKGVEIALNGKLIQRENLRWNAGVNFTFLDNMVTKLAGIYKTGVLSGQGMSNSNVEIIQEGLPMFAMVTREFLGFDDEGFSMYTDDGYTLYYLGNPNPDAIYGFNTDLSYKKFSFVANFNGMLGRDIYNNTANSVTPITNLGSRNISLALYESSEMESLSNPITSSSRYIEDGSYLKLANASISYRLGNVGKNIKNLNVSLTGTNLFVITKYTGFDPEINTERGLGELPSLGIDYIGYPSSRTFSLGFNFSL</sequence>
<evidence type="ECO:0000256" key="5">
    <source>
        <dbReference type="ARBA" id="ARBA00023136"/>
    </source>
</evidence>
<comment type="subcellular location">
    <subcellularLocation>
        <location evidence="1 7">Cell outer membrane</location>
        <topology evidence="1 7">Multi-pass membrane protein</topology>
    </subcellularLocation>
</comment>
<evidence type="ECO:0000256" key="7">
    <source>
        <dbReference type="PROSITE-ProRule" id="PRU01360"/>
    </source>
</evidence>
<evidence type="ECO:0000313" key="9">
    <source>
        <dbReference type="EMBL" id="MBE8714052.1"/>
    </source>
</evidence>
<proteinExistence type="inferred from homology"/>
<dbReference type="Gene3D" id="2.170.130.10">
    <property type="entry name" value="TonB-dependent receptor, plug domain"/>
    <property type="match status" value="1"/>
</dbReference>
<dbReference type="PROSITE" id="PS52016">
    <property type="entry name" value="TONB_DEPENDENT_REC_3"/>
    <property type="match status" value="1"/>
</dbReference>
<dbReference type="GO" id="GO:0009279">
    <property type="term" value="C:cell outer membrane"/>
    <property type="evidence" value="ECO:0007669"/>
    <property type="project" value="UniProtKB-SubCell"/>
</dbReference>
<dbReference type="Pfam" id="PF13715">
    <property type="entry name" value="CarbopepD_reg_2"/>
    <property type="match status" value="1"/>
</dbReference>
<comment type="caution">
    <text evidence="9">The sequence shown here is derived from an EMBL/GenBank/DDBJ whole genome shotgun (WGS) entry which is preliminary data.</text>
</comment>
<dbReference type="NCBIfam" id="TIGR04056">
    <property type="entry name" value="OMP_RagA_SusC"/>
    <property type="match status" value="1"/>
</dbReference>
<keyword evidence="5 7" id="KW-0472">Membrane</keyword>
<reference evidence="9" key="1">
    <citation type="submission" date="2018-02" db="EMBL/GenBank/DDBJ databases">
        <authorList>
            <person name="Vasarhelyi B.M."/>
            <person name="Deshmukh S."/>
            <person name="Balint B."/>
            <person name="Kukolya J."/>
        </authorList>
    </citation>
    <scope>NUCLEOTIDE SEQUENCE</scope>
    <source>
        <strain evidence="9">KB22</strain>
    </source>
</reference>
<dbReference type="SUPFAM" id="SSF56935">
    <property type="entry name" value="Porins"/>
    <property type="match status" value="1"/>
</dbReference>
<dbReference type="InterPro" id="IPR008969">
    <property type="entry name" value="CarboxyPept-like_regulatory"/>
</dbReference>
<evidence type="ECO:0000256" key="6">
    <source>
        <dbReference type="ARBA" id="ARBA00023237"/>
    </source>
</evidence>
<evidence type="ECO:0000313" key="10">
    <source>
        <dbReference type="Proteomes" id="UP000616201"/>
    </source>
</evidence>
<keyword evidence="2 7" id="KW-0813">Transport</keyword>
<dbReference type="InterPro" id="IPR012910">
    <property type="entry name" value="Plug_dom"/>
</dbReference>
<dbReference type="InterPro" id="IPR023997">
    <property type="entry name" value="TonB-dep_OMP_SusC/RagA_CS"/>
</dbReference>
<comment type="similarity">
    <text evidence="7">Belongs to the TonB-dependent receptor family.</text>
</comment>
<keyword evidence="6 7" id="KW-0998">Cell outer membrane</keyword>
<dbReference type="Gene3D" id="2.60.40.1120">
    <property type="entry name" value="Carboxypeptidase-like, regulatory domain"/>
    <property type="match status" value="1"/>
</dbReference>
<dbReference type="Proteomes" id="UP000616201">
    <property type="component" value="Unassembled WGS sequence"/>
</dbReference>
<organism evidence="9 10">
    <name type="scientific">Sphingobacterium hungaricum</name>
    <dbReference type="NCBI Taxonomy" id="2082723"/>
    <lineage>
        <taxon>Bacteria</taxon>
        <taxon>Pseudomonadati</taxon>
        <taxon>Bacteroidota</taxon>
        <taxon>Sphingobacteriia</taxon>
        <taxon>Sphingobacteriales</taxon>
        <taxon>Sphingobacteriaceae</taxon>
        <taxon>Sphingobacterium</taxon>
    </lineage>
</organism>
<dbReference type="AlphaFoldDB" id="A0A928UWM4"/>
<dbReference type="EMBL" id="PRDK01000005">
    <property type="protein sequence ID" value="MBE8714052.1"/>
    <property type="molecule type" value="Genomic_DNA"/>
</dbReference>
<feature type="domain" description="TonB-dependent receptor plug" evidence="8">
    <location>
        <begin position="127"/>
        <end position="251"/>
    </location>
</feature>
<accession>A0A928UWM4</accession>